<dbReference type="STRING" id="1043493.SAMN05421637_2476"/>
<dbReference type="RefSeq" id="WP_042215818.1">
    <property type="nucleotide sequence ID" value="NZ_BBLU01000014.1"/>
</dbReference>
<feature type="transmembrane region" description="Helical" evidence="5">
    <location>
        <begin position="16"/>
        <end position="35"/>
    </location>
</feature>
<evidence type="ECO:0000256" key="2">
    <source>
        <dbReference type="ARBA" id="ARBA00022692"/>
    </source>
</evidence>
<evidence type="ECO:0000256" key="5">
    <source>
        <dbReference type="SAM" id="Phobius"/>
    </source>
</evidence>
<feature type="transmembrane region" description="Helical" evidence="5">
    <location>
        <begin position="41"/>
        <end position="61"/>
    </location>
</feature>
<keyword evidence="3 5" id="KW-1133">Transmembrane helix</keyword>
<dbReference type="AlphaFoldDB" id="A0A1H7ABF7"/>
<keyword evidence="2 5" id="KW-0812">Transmembrane</keyword>
<dbReference type="OrthoDB" id="5147173at2"/>
<evidence type="ECO:0000313" key="8">
    <source>
        <dbReference type="Proteomes" id="UP000183315"/>
    </source>
</evidence>
<gene>
    <name evidence="7" type="ORF">SAMN05421637_2476</name>
</gene>
<dbReference type="eggNOG" id="ENOG502ZVUM">
    <property type="taxonomic scope" value="Bacteria"/>
</dbReference>
<dbReference type="Pfam" id="PF06803">
    <property type="entry name" value="DUF1232"/>
    <property type="match status" value="1"/>
</dbReference>
<accession>A0A1H7ABF7</accession>
<keyword evidence="8" id="KW-1185">Reference proteome</keyword>
<evidence type="ECO:0000256" key="3">
    <source>
        <dbReference type="ARBA" id="ARBA00022989"/>
    </source>
</evidence>
<evidence type="ECO:0000259" key="6">
    <source>
        <dbReference type="Pfam" id="PF06803"/>
    </source>
</evidence>
<evidence type="ECO:0000313" key="7">
    <source>
        <dbReference type="EMBL" id="SEJ62973.1"/>
    </source>
</evidence>
<feature type="domain" description="DUF1232" evidence="6">
    <location>
        <begin position="21"/>
        <end position="53"/>
    </location>
</feature>
<keyword evidence="4 5" id="KW-0472">Membrane</keyword>
<evidence type="ECO:0000256" key="1">
    <source>
        <dbReference type="ARBA" id="ARBA00004127"/>
    </source>
</evidence>
<dbReference type="Proteomes" id="UP000183315">
    <property type="component" value="Unassembled WGS sequence"/>
</dbReference>
<sequence length="90" mass="10247">MWWSFLNAVRTGEHRLAPTTWFVGLAAVLYSLWPLDFIPDLLLPFGIVDDLGLWMVAFTLLGRERHRFEAREGSRAGGETIDVDGTVRRS</sequence>
<dbReference type="GO" id="GO:0012505">
    <property type="term" value="C:endomembrane system"/>
    <property type="evidence" value="ECO:0007669"/>
    <property type="project" value="UniProtKB-SubCell"/>
</dbReference>
<dbReference type="InterPro" id="IPR010652">
    <property type="entry name" value="DUF1232"/>
</dbReference>
<proteinExistence type="predicted"/>
<protein>
    <recommendedName>
        <fullName evidence="6">DUF1232 domain-containing protein</fullName>
    </recommendedName>
</protein>
<comment type="subcellular location">
    <subcellularLocation>
        <location evidence="1">Endomembrane system</location>
        <topology evidence="1">Multi-pass membrane protein</topology>
    </subcellularLocation>
</comment>
<reference evidence="8" key="1">
    <citation type="submission" date="2016-10" db="EMBL/GenBank/DDBJ databases">
        <authorList>
            <person name="Varghese N."/>
        </authorList>
    </citation>
    <scope>NUCLEOTIDE SEQUENCE [LARGE SCALE GENOMIC DNA]</scope>
    <source>
        <strain evidence="8">DSM 24868</strain>
    </source>
</reference>
<dbReference type="EMBL" id="FNZI01000006">
    <property type="protein sequence ID" value="SEJ62973.1"/>
    <property type="molecule type" value="Genomic_DNA"/>
</dbReference>
<name>A0A1H7ABF7_9MICO</name>
<evidence type="ECO:0000256" key="4">
    <source>
        <dbReference type="ARBA" id="ARBA00023136"/>
    </source>
</evidence>
<organism evidence="7 8">
    <name type="scientific">Demequina mangrovi</name>
    <dbReference type="NCBI Taxonomy" id="1043493"/>
    <lineage>
        <taxon>Bacteria</taxon>
        <taxon>Bacillati</taxon>
        <taxon>Actinomycetota</taxon>
        <taxon>Actinomycetes</taxon>
        <taxon>Micrococcales</taxon>
        <taxon>Demequinaceae</taxon>
        <taxon>Demequina</taxon>
    </lineage>
</organism>